<dbReference type="EMBL" id="CP114509">
    <property type="protein sequence ID" value="WHS17212.1"/>
    <property type="molecule type" value="Genomic_DNA"/>
</dbReference>
<protein>
    <recommendedName>
        <fullName evidence="3">Phage protein</fullName>
    </recommendedName>
</protein>
<reference evidence="1 2" key="1">
    <citation type="submission" date="2022-12" db="EMBL/GenBank/DDBJ databases">
        <title>Assessment of beneficial effects and identification of host adaptation-associated genes of Ligilactobacillus salivarius isolated from Meles meles.</title>
        <authorList>
            <person name="Wang Y."/>
        </authorList>
    </citation>
    <scope>NUCLEOTIDE SEQUENCE [LARGE SCALE GENOMIC DNA]</scope>
    <source>
        <strain evidence="1 2">S35</strain>
    </source>
</reference>
<dbReference type="RefSeq" id="WP_158227680.1">
    <property type="nucleotide sequence ID" value="NZ_CP114501.1"/>
</dbReference>
<evidence type="ECO:0000313" key="1">
    <source>
        <dbReference type="EMBL" id="WHS17212.1"/>
    </source>
</evidence>
<gene>
    <name evidence="1" type="ORF">O2U02_06940</name>
</gene>
<organism evidence="1 2">
    <name type="scientific">Ligilactobacillus salivarius</name>
    <dbReference type="NCBI Taxonomy" id="1624"/>
    <lineage>
        <taxon>Bacteria</taxon>
        <taxon>Bacillati</taxon>
        <taxon>Bacillota</taxon>
        <taxon>Bacilli</taxon>
        <taxon>Lactobacillales</taxon>
        <taxon>Lactobacillaceae</taxon>
        <taxon>Ligilactobacillus</taxon>
    </lineage>
</organism>
<proteinExistence type="predicted"/>
<sequence>MKVRVISDMPVYHNGKRYEKGTEFSIAKDYFRTDIFEELVDDTETEEETETKSKK</sequence>
<name>A0ABD7YUT4_9LACO</name>
<dbReference type="AlphaFoldDB" id="A0ABD7YUT4"/>
<evidence type="ECO:0000313" key="2">
    <source>
        <dbReference type="Proteomes" id="UP001224533"/>
    </source>
</evidence>
<evidence type="ECO:0008006" key="3">
    <source>
        <dbReference type="Google" id="ProtNLM"/>
    </source>
</evidence>
<dbReference type="Proteomes" id="UP001224533">
    <property type="component" value="Chromosome"/>
</dbReference>
<accession>A0ABD7YUT4</accession>